<dbReference type="PANTHER" id="PTHR43194">
    <property type="entry name" value="HYDROLASE ALPHA/BETA FOLD FAMILY"/>
    <property type="match status" value="1"/>
</dbReference>
<dbReference type="InterPro" id="IPR050228">
    <property type="entry name" value="Carboxylesterase_BioH"/>
</dbReference>
<dbReference type="InterPro" id="IPR029058">
    <property type="entry name" value="AB_hydrolase_fold"/>
</dbReference>
<dbReference type="Gene3D" id="3.40.50.1820">
    <property type="entry name" value="alpha/beta hydrolase"/>
    <property type="match status" value="1"/>
</dbReference>
<dbReference type="Pfam" id="PF00561">
    <property type="entry name" value="Abhydrolase_1"/>
    <property type="match status" value="1"/>
</dbReference>
<protein>
    <recommendedName>
        <fullName evidence="1">AB hydrolase-1 domain-containing protein</fullName>
    </recommendedName>
</protein>
<keyword evidence="3" id="KW-1185">Reference proteome</keyword>
<dbReference type="Proteomes" id="UP001501442">
    <property type="component" value="Unassembled WGS sequence"/>
</dbReference>
<organism evidence="2 3">
    <name type="scientific">Actinoallomurus vinaceus</name>
    <dbReference type="NCBI Taxonomy" id="1080074"/>
    <lineage>
        <taxon>Bacteria</taxon>
        <taxon>Bacillati</taxon>
        <taxon>Actinomycetota</taxon>
        <taxon>Actinomycetes</taxon>
        <taxon>Streptosporangiales</taxon>
        <taxon>Thermomonosporaceae</taxon>
        <taxon>Actinoallomurus</taxon>
    </lineage>
</organism>
<evidence type="ECO:0000313" key="3">
    <source>
        <dbReference type="Proteomes" id="UP001501442"/>
    </source>
</evidence>
<evidence type="ECO:0000259" key="1">
    <source>
        <dbReference type="Pfam" id="PF00561"/>
    </source>
</evidence>
<feature type="domain" description="AB hydrolase-1" evidence="1">
    <location>
        <begin position="18"/>
        <end position="236"/>
    </location>
</feature>
<dbReference type="EMBL" id="BAABHK010000003">
    <property type="protein sequence ID" value="GAA4625025.1"/>
    <property type="molecule type" value="Genomic_DNA"/>
</dbReference>
<dbReference type="SUPFAM" id="SSF53474">
    <property type="entry name" value="alpha/beta-Hydrolases"/>
    <property type="match status" value="1"/>
</dbReference>
<dbReference type="PANTHER" id="PTHR43194:SF5">
    <property type="entry name" value="PIMELOYL-[ACYL-CARRIER PROTEIN] METHYL ESTER ESTERASE"/>
    <property type="match status" value="1"/>
</dbReference>
<comment type="caution">
    <text evidence="2">The sequence shown here is derived from an EMBL/GenBank/DDBJ whole genome shotgun (WGS) entry which is preliminary data.</text>
</comment>
<dbReference type="InterPro" id="IPR000073">
    <property type="entry name" value="AB_hydrolase_1"/>
</dbReference>
<sequence>MTSRLFAEITGTDSGRDPVLLLHSLGLDHTMWRSCAPYLAAERRLIAVNLPGHGRSPAGADTGAGLLALLDDVGAARAHVVGVSLGGNEALALAARAPERVRSVTASGSFAFLDETERAARLDATAARAAELGMAAFADTYIAGTLGAEAREKEGHRLREVLAATPPEAYAAAARGCFATDLRPLLPAVSCPVLLLVGEHDTRTPRSSAEGIAAGLAHAEIQEIPGAGHLANVDEPQHFAAALRAFWNDDRPANGTG</sequence>
<dbReference type="RefSeq" id="WP_345431133.1">
    <property type="nucleotide sequence ID" value="NZ_BAABHK010000003.1"/>
</dbReference>
<name>A0ABP8U889_9ACTN</name>
<proteinExistence type="predicted"/>
<evidence type="ECO:0000313" key="2">
    <source>
        <dbReference type="EMBL" id="GAA4625025.1"/>
    </source>
</evidence>
<gene>
    <name evidence="2" type="ORF">GCM10023196_027580</name>
</gene>
<accession>A0ABP8U889</accession>
<reference evidence="3" key="1">
    <citation type="journal article" date="2019" name="Int. J. Syst. Evol. Microbiol.">
        <title>The Global Catalogue of Microorganisms (GCM) 10K type strain sequencing project: providing services to taxonomists for standard genome sequencing and annotation.</title>
        <authorList>
            <consortium name="The Broad Institute Genomics Platform"/>
            <consortium name="The Broad Institute Genome Sequencing Center for Infectious Disease"/>
            <person name="Wu L."/>
            <person name="Ma J."/>
        </authorList>
    </citation>
    <scope>NUCLEOTIDE SEQUENCE [LARGE SCALE GENOMIC DNA]</scope>
    <source>
        <strain evidence="3">JCM 17939</strain>
    </source>
</reference>